<dbReference type="PANTHER" id="PTHR32114">
    <property type="entry name" value="ABC TRANSPORTER ABCH.3"/>
    <property type="match status" value="1"/>
</dbReference>
<organism evidence="2 3">
    <name type="scientific">Rubinisphaera italica</name>
    <dbReference type="NCBI Taxonomy" id="2527969"/>
    <lineage>
        <taxon>Bacteria</taxon>
        <taxon>Pseudomonadati</taxon>
        <taxon>Planctomycetota</taxon>
        <taxon>Planctomycetia</taxon>
        <taxon>Planctomycetales</taxon>
        <taxon>Planctomycetaceae</taxon>
        <taxon>Rubinisphaera</taxon>
    </lineage>
</organism>
<evidence type="ECO:0000313" key="2">
    <source>
        <dbReference type="EMBL" id="TWT64380.1"/>
    </source>
</evidence>
<dbReference type="SUPFAM" id="SSF52540">
    <property type="entry name" value="P-loop containing nucleoside triphosphate hydrolases"/>
    <property type="match status" value="1"/>
</dbReference>
<protein>
    <submittedName>
        <fullName evidence="2">Chromosome segregation protein</fullName>
    </submittedName>
</protein>
<name>A0A5C5XN47_9PLAN</name>
<evidence type="ECO:0000313" key="3">
    <source>
        <dbReference type="Proteomes" id="UP000316095"/>
    </source>
</evidence>
<dbReference type="Proteomes" id="UP000316095">
    <property type="component" value="Unassembled WGS sequence"/>
</dbReference>
<accession>A0A5C5XN47</accession>
<dbReference type="PANTHER" id="PTHR32114:SF2">
    <property type="entry name" value="ABC TRANSPORTER ABCH.3"/>
    <property type="match status" value="1"/>
</dbReference>
<keyword evidence="3" id="KW-1185">Reference proteome</keyword>
<keyword evidence="1" id="KW-0175">Coiled coil</keyword>
<dbReference type="InterPro" id="IPR027417">
    <property type="entry name" value="P-loop_NTPase"/>
</dbReference>
<feature type="coiled-coil region" evidence="1">
    <location>
        <begin position="370"/>
        <end position="404"/>
    </location>
</feature>
<dbReference type="OrthoDB" id="975794at2"/>
<dbReference type="AlphaFoldDB" id="A0A5C5XN47"/>
<dbReference type="Gene3D" id="1.10.287.1490">
    <property type="match status" value="1"/>
</dbReference>
<dbReference type="Gene3D" id="3.40.50.300">
    <property type="entry name" value="P-loop containing nucleotide triphosphate hydrolases"/>
    <property type="match status" value="1"/>
</dbReference>
<dbReference type="EMBL" id="SJPG01000001">
    <property type="protein sequence ID" value="TWT64380.1"/>
    <property type="molecule type" value="Genomic_DNA"/>
</dbReference>
<feature type="coiled-coil region" evidence="1">
    <location>
        <begin position="441"/>
        <end position="488"/>
    </location>
</feature>
<gene>
    <name evidence="2" type="ORF">Pan54_51420</name>
</gene>
<feature type="coiled-coil region" evidence="1">
    <location>
        <begin position="232"/>
        <end position="309"/>
    </location>
</feature>
<sequence length="638" mass="71824">MNERTLIVNEVTRTPSAGPEDHLDLSEGVNVLVGAPNTGKSKWLQMIDFVLGNDDDAASVFGEDVAEKYNSIAANLTVAGEEWEVERRWKDGTPKTRVFLNGESLNSKQYWHRILEQLQIPILHYPQGNPYGQRTWPELGWRSLIRHMYRRQMFWSDIADRQPESEQHACVLQFVGLAEHLFSEQYGDLVKKEKRIIELKAQKEQFMSVLSELSKDILSADEIGVGVTPQSLNSAKQRIESQINELTQKRNQILTALSAKVATDSVNDGDTSLQLSELSKESAVLENRLDELRVARERANARMDEVTEYRTSIQQEVERLHRAQKAGATLADLKVTHCPVCDRPVTNTHSGDDCYLCHRPFDTSNATGSLERLNMEIQQAEAVLAESEEMLGVLTQQIQGLDSEINTCQARNSEIRGLLRPVRTAAAAVLPPEIGVLDMKAGRLQEQLAQVERIANSLAHRETLTEMIEKIQSESVELEKEVAERNAKLDFERASDAIEDGMNTYLNALTQAKPKSWTQNSVRVRIDEKRTRFLIGDQKKWSAQLGGTLTLYFLLSYQYALMNLLSHAGNHFPGFLAIDFPAELPDGSSIKDAENFVIEPFVKLLAMDDFQKGQAIIAGNAFEGLEGTNRIEFTKVWT</sequence>
<comment type="caution">
    <text evidence="2">The sequence shown here is derived from an EMBL/GenBank/DDBJ whole genome shotgun (WGS) entry which is preliminary data.</text>
</comment>
<evidence type="ECO:0000256" key="1">
    <source>
        <dbReference type="SAM" id="Coils"/>
    </source>
</evidence>
<proteinExistence type="predicted"/>
<reference evidence="2 3" key="1">
    <citation type="submission" date="2019-02" db="EMBL/GenBank/DDBJ databases">
        <title>Deep-cultivation of Planctomycetes and their phenomic and genomic characterization uncovers novel biology.</title>
        <authorList>
            <person name="Wiegand S."/>
            <person name="Jogler M."/>
            <person name="Boedeker C."/>
            <person name="Pinto D."/>
            <person name="Vollmers J."/>
            <person name="Rivas-Marin E."/>
            <person name="Kohn T."/>
            <person name="Peeters S.H."/>
            <person name="Heuer A."/>
            <person name="Rast P."/>
            <person name="Oberbeckmann S."/>
            <person name="Bunk B."/>
            <person name="Jeske O."/>
            <person name="Meyerdierks A."/>
            <person name="Storesund J.E."/>
            <person name="Kallscheuer N."/>
            <person name="Luecker S."/>
            <person name="Lage O.M."/>
            <person name="Pohl T."/>
            <person name="Merkel B.J."/>
            <person name="Hornburger P."/>
            <person name="Mueller R.-W."/>
            <person name="Bruemmer F."/>
            <person name="Labrenz M."/>
            <person name="Spormann A.M."/>
            <person name="Op Den Camp H."/>
            <person name="Overmann J."/>
            <person name="Amann R."/>
            <person name="Jetten M.S.M."/>
            <person name="Mascher T."/>
            <person name="Medema M.H."/>
            <person name="Devos D.P."/>
            <person name="Kaster A.-K."/>
            <person name="Ovreas L."/>
            <person name="Rohde M."/>
            <person name="Galperin M.Y."/>
            <person name="Jogler C."/>
        </authorList>
    </citation>
    <scope>NUCLEOTIDE SEQUENCE [LARGE SCALE GENOMIC DNA]</scope>
    <source>
        <strain evidence="2 3">Pan54</strain>
    </source>
</reference>
<dbReference type="RefSeq" id="WP_146506097.1">
    <property type="nucleotide sequence ID" value="NZ_SJPG01000001.1"/>
</dbReference>